<dbReference type="InterPro" id="IPR011006">
    <property type="entry name" value="CheY-like_superfamily"/>
</dbReference>
<evidence type="ECO:0000259" key="9">
    <source>
        <dbReference type="PROSITE" id="PS01124"/>
    </source>
</evidence>
<comment type="caution">
    <text evidence="12">The sequence shown here is derived from an EMBL/GenBank/DDBJ whole genome shotgun (WGS) entry which is preliminary data.</text>
</comment>
<dbReference type="InterPro" id="IPR005467">
    <property type="entry name" value="His_kinase_dom"/>
</dbReference>
<feature type="transmembrane region" description="Helical" evidence="8">
    <location>
        <begin position="764"/>
        <end position="786"/>
    </location>
</feature>
<keyword evidence="8" id="KW-0472">Membrane</keyword>
<dbReference type="Pfam" id="PF07494">
    <property type="entry name" value="Reg_prop"/>
    <property type="match status" value="3"/>
</dbReference>
<dbReference type="PANTHER" id="PTHR43547:SF2">
    <property type="entry name" value="HYBRID SIGNAL TRANSDUCTION HISTIDINE KINASE C"/>
    <property type="match status" value="1"/>
</dbReference>
<dbReference type="CDD" id="cd00075">
    <property type="entry name" value="HATPase"/>
    <property type="match status" value="1"/>
</dbReference>
<dbReference type="Gene3D" id="3.40.50.2300">
    <property type="match status" value="1"/>
</dbReference>
<dbReference type="PROSITE" id="PS50109">
    <property type="entry name" value="HIS_KIN"/>
    <property type="match status" value="1"/>
</dbReference>
<dbReference type="PROSITE" id="PS50110">
    <property type="entry name" value="RESPONSE_REGULATORY"/>
    <property type="match status" value="1"/>
</dbReference>
<keyword evidence="5" id="KW-0238">DNA-binding</keyword>
<dbReference type="InterPro" id="IPR004358">
    <property type="entry name" value="Sig_transdc_His_kin-like_C"/>
</dbReference>
<dbReference type="Pfam" id="PF07495">
    <property type="entry name" value="Y_Y_Y"/>
    <property type="match status" value="1"/>
</dbReference>
<dbReference type="Proteomes" id="UP001501496">
    <property type="component" value="Unassembled WGS sequence"/>
</dbReference>
<dbReference type="Pfam" id="PF02518">
    <property type="entry name" value="HATPase_c"/>
    <property type="match status" value="1"/>
</dbReference>
<dbReference type="SUPFAM" id="SSF52172">
    <property type="entry name" value="CheY-like"/>
    <property type="match status" value="1"/>
</dbReference>
<evidence type="ECO:0000256" key="4">
    <source>
        <dbReference type="ARBA" id="ARBA00023015"/>
    </source>
</evidence>
<dbReference type="EMBL" id="BAABCA010000002">
    <property type="protein sequence ID" value="GAA4233507.1"/>
    <property type="molecule type" value="Genomic_DNA"/>
</dbReference>
<dbReference type="CDD" id="cd17574">
    <property type="entry name" value="REC_OmpR"/>
    <property type="match status" value="1"/>
</dbReference>
<dbReference type="Gene3D" id="1.10.10.60">
    <property type="entry name" value="Homeodomain-like"/>
    <property type="match status" value="1"/>
</dbReference>
<dbReference type="SMART" id="SM00448">
    <property type="entry name" value="REC"/>
    <property type="match status" value="1"/>
</dbReference>
<evidence type="ECO:0000313" key="13">
    <source>
        <dbReference type="Proteomes" id="UP001501496"/>
    </source>
</evidence>
<dbReference type="InterPro" id="IPR011123">
    <property type="entry name" value="Y_Y_Y"/>
</dbReference>
<dbReference type="PRINTS" id="PR00344">
    <property type="entry name" value="BCTRLSENSOR"/>
</dbReference>
<feature type="domain" description="HTH araC/xylS-type" evidence="9">
    <location>
        <begin position="1211"/>
        <end position="1310"/>
    </location>
</feature>
<dbReference type="SMART" id="SM00388">
    <property type="entry name" value="HisKA"/>
    <property type="match status" value="1"/>
</dbReference>
<dbReference type="CDD" id="cd00082">
    <property type="entry name" value="HisKA"/>
    <property type="match status" value="1"/>
</dbReference>
<keyword evidence="6" id="KW-0804">Transcription</keyword>
<dbReference type="EC" id="2.7.13.3" evidence="2"/>
<evidence type="ECO:0000256" key="2">
    <source>
        <dbReference type="ARBA" id="ARBA00012438"/>
    </source>
</evidence>
<dbReference type="Gene3D" id="2.60.40.10">
    <property type="entry name" value="Immunoglobulins"/>
    <property type="match status" value="1"/>
</dbReference>
<dbReference type="Pfam" id="PF00072">
    <property type="entry name" value="Response_reg"/>
    <property type="match status" value="1"/>
</dbReference>
<dbReference type="SUPFAM" id="SSF63829">
    <property type="entry name" value="Calcium-dependent phosphotriesterase"/>
    <property type="match status" value="2"/>
</dbReference>
<dbReference type="PROSITE" id="PS00041">
    <property type="entry name" value="HTH_ARAC_FAMILY_1"/>
    <property type="match status" value="1"/>
</dbReference>
<dbReference type="SUPFAM" id="SSF55874">
    <property type="entry name" value="ATPase domain of HSP90 chaperone/DNA topoisomerase II/histidine kinase"/>
    <property type="match status" value="1"/>
</dbReference>
<feature type="domain" description="Response regulatory" evidence="11">
    <location>
        <begin position="1065"/>
        <end position="1180"/>
    </location>
</feature>
<dbReference type="PANTHER" id="PTHR43547">
    <property type="entry name" value="TWO-COMPONENT HISTIDINE KINASE"/>
    <property type="match status" value="1"/>
</dbReference>
<dbReference type="RefSeq" id="WP_344787076.1">
    <property type="nucleotide sequence ID" value="NZ_BAABCA010000002.1"/>
</dbReference>
<dbReference type="SMART" id="SM00342">
    <property type="entry name" value="HTH_ARAC"/>
    <property type="match status" value="1"/>
</dbReference>
<dbReference type="InterPro" id="IPR015943">
    <property type="entry name" value="WD40/YVTN_repeat-like_dom_sf"/>
</dbReference>
<evidence type="ECO:0000259" key="11">
    <source>
        <dbReference type="PROSITE" id="PS50110"/>
    </source>
</evidence>
<evidence type="ECO:0000256" key="5">
    <source>
        <dbReference type="ARBA" id="ARBA00023125"/>
    </source>
</evidence>
<keyword evidence="13" id="KW-1185">Reference proteome</keyword>
<accession>A0ABP8C4B9</accession>
<dbReference type="InterPro" id="IPR013783">
    <property type="entry name" value="Ig-like_fold"/>
</dbReference>
<keyword evidence="3 7" id="KW-0597">Phosphoprotein</keyword>
<evidence type="ECO:0000256" key="6">
    <source>
        <dbReference type="ARBA" id="ARBA00023163"/>
    </source>
</evidence>
<keyword evidence="8" id="KW-1133">Transmembrane helix</keyword>
<dbReference type="PROSITE" id="PS01124">
    <property type="entry name" value="HTH_ARAC_FAMILY_2"/>
    <property type="match status" value="1"/>
</dbReference>
<dbReference type="Gene3D" id="1.10.287.130">
    <property type="match status" value="1"/>
</dbReference>
<dbReference type="InterPro" id="IPR036890">
    <property type="entry name" value="HATPase_C_sf"/>
</dbReference>
<dbReference type="Pfam" id="PF00512">
    <property type="entry name" value="HisKA"/>
    <property type="match status" value="1"/>
</dbReference>
<dbReference type="InterPro" id="IPR018062">
    <property type="entry name" value="HTH_AraC-typ_CS"/>
</dbReference>
<dbReference type="SUPFAM" id="SSF47384">
    <property type="entry name" value="Homodimeric domain of signal transducing histidine kinase"/>
    <property type="match status" value="1"/>
</dbReference>
<evidence type="ECO:0000256" key="3">
    <source>
        <dbReference type="ARBA" id="ARBA00022553"/>
    </source>
</evidence>
<evidence type="ECO:0000313" key="12">
    <source>
        <dbReference type="EMBL" id="GAA4233507.1"/>
    </source>
</evidence>
<keyword evidence="8" id="KW-0812">Transmembrane</keyword>
<dbReference type="InterPro" id="IPR009057">
    <property type="entry name" value="Homeodomain-like_sf"/>
</dbReference>
<gene>
    <name evidence="12" type="ORF">GCM10022291_10670</name>
</gene>
<dbReference type="InterPro" id="IPR011110">
    <property type="entry name" value="Reg_prop"/>
</dbReference>
<dbReference type="Pfam" id="PF12833">
    <property type="entry name" value="HTH_18"/>
    <property type="match status" value="1"/>
</dbReference>
<dbReference type="InterPro" id="IPR003661">
    <property type="entry name" value="HisK_dim/P_dom"/>
</dbReference>
<proteinExistence type="predicted"/>
<dbReference type="Gene3D" id="3.30.565.10">
    <property type="entry name" value="Histidine kinase-like ATPase, C-terminal domain"/>
    <property type="match status" value="1"/>
</dbReference>
<evidence type="ECO:0000256" key="8">
    <source>
        <dbReference type="SAM" id="Phobius"/>
    </source>
</evidence>
<evidence type="ECO:0000259" key="10">
    <source>
        <dbReference type="PROSITE" id="PS50109"/>
    </source>
</evidence>
<dbReference type="Gene3D" id="2.130.10.10">
    <property type="entry name" value="YVTN repeat-like/Quinoprotein amine dehydrogenase"/>
    <property type="match status" value="2"/>
</dbReference>
<sequence length="1315" mass="152306">MPSKKHIKYTVLFLLILFFFNRRGNAQKFIENFEITHFKLPIETNSQTIVEDSFGFVWIGSSNGLWRFDGSNFKNYIKSENDKTSITDNNVSYLYEDKQKTLWVGTYGGGLLRYDRDCDCFQQFIHDEENDKSISFNEIKTIFETKNNQFYIGTDGGGLNLMDRENNTFKPFKYDAKDATSISHNNVLAIEELPNGNLAIGTWIGLNIFNTKTQKFKRHYITPSTEPQHHHRLEYYNGKLISASQKFFIYNNKKNSFTKINQFKGAASGVKKKNDENCWFLSGGSIYIVDSHLKLKQQINIDELFSSEKGFWPIRLYHNHINHATWLLDLSGNFFLIEEKTTPFKSFIKENYKGQIAQTSHNFWVSNGSRINLIDKKTQELKKLEIPFKGFTYIATNKNNNVWVTDHEYYYEFSTSGDLIQKQKQDVWPFAIIQTSTNQLWVGEVLGASNYNIKSNINIKYECDWDTPNGIGYFHRASVIFEDSKGDVWIGTFGDGLKKHITNTQEFIHYRHKIGDKTTLNNNFVNEIFEDKQHNLWFGTKAGLCRLDRETNTFVQCENPIIKDKIVQSIEQDEDGNLWIGTLNGLIKYDYTNDDIRILNEQDGLLSHVIGRSSLHLDTGELVFETNKGLMIFNPNQVIESSKAPKLYISKLWVNNEVITSNSKYISKNIEVEELVNLAYEDKKFEFEFQVINYNNNGRCKFAYKLDGYDKSWINVQGNQKATYTNIPSGTYTFMVKGSNEHGVWSNQIKKINITIKPPFWELLWVKILGLIIAMSLFVLIIWLVIKKERNRSKFEIEKERVLQFEEVAKMKLKFFTNISHELRTPLTLITSPLDKFVQEKTKPNNKVLEMMHRNSSRLLELVNQILDFRKLESSQKLQISMQNDFSVFNNINASSQYWSKEKNISYINELPDSKHELFFDADVLEKIVTNLMSNAFKYTPKAGTVQLLVKLKDIETKEDNKVVNGFIEIHVIDNGSGIPIEYQEKVFERFYQLDENPDFGYSSGIGLSLTAELVKLHNGTIELKTSAEKGCHFKVEIPIGYKDYQNEYTNIENKLPEINAEKTLVLIVEDNDDIRGYIHDELKETYQIVEAENGKEGLQLAIATLPDVIISDIMMPESDGIQLANQLKSNDLTSHIPLLFLTAKTGVENKIAGLTTGAEDYIQKPFNISEIKLKIKNVLESRNQLLKKFKLENPQELSVSNSKNDDKYLEKVNLVLDKHLENSDFSVDQLCSELAISRSQLYRKIQALTGKSIIEYINSYKLTIAMQLIKEKKYTLKEISYKIGYNDNRYFSRSFKKEFGNPPSYYVPKKNTLE</sequence>
<evidence type="ECO:0000256" key="7">
    <source>
        <dbReference type="PROSITE-ProRule" id="PRU00169"/>
    </source>
</evidence>
<comment type="catalytic activity">
    <reaction evidence="1">
        <text>ATP + protein L-histidine = ADP + protein N-phospho-L-histidine.</text>
        <dbReference type="EC" id="2.7.13.3"/>
    </reaction>
</comment>
<dbReference type="InterPro" id="IPR001789">
    <property type="entry name" value="Sig_transdc_resp-reg_receiver"/>
</dbReference>
<name>A0ABP8C4B9_9FLAO</name>
<keyword evidence="4" id="KW-0805">Transcription regulation</keyword>
<feature type="modified residue" description="4-aspartylphosphate" evidence="7">
    <location>
        <position position="1113"/>
    </location>
</feature>
<feature type="domain" description="Histidine kinase" evidence="10">
    <location>
        <begin position="818"/>
        <end position="1042"/>
    </location>
</feature>
<dbReference type="SUPFAM" id="SSF46689">
    <property type="entry name" value="Homeodomain-like"/>
    <property type="match status" value="1"/>
</dbReference>
<dbReference type="InterPro" id="IPR018060">
    <property type="entry name" value="HTH_AraC"/>
</dbReference>
<dbReference type="InterPro" id="IPR003594">
    <property type="entry name" value="HATPase_dom"/>
</dbReference>
<dbReference type="InterPro" id="IPR036097">
    <property type="entry name" value="HisK_dim/P_sf"/>
</dbReference>
<evidence type="ECO:0000256" key="1">
    <source>
        <dbReference type="ARBA" id="ARBA00000085"/>
    </source>
</evidence>
<dbReference type="SMART" id="SM00387">
    <property type="entry name" value="HATPase_c"/>
    <property type="match status" value="1"/>
</dbReference>
<reference evidence="13" key="1">
    <citation type="journal article" date="2019" name="Int. J. Syst. Evol. Microbiol.">
        <title>The Global Catalogue of Microorganisms (GCM) 10K type strain sequencing project: providing services to taxonomists for standard genome sequencing and annotation.</title>
        <authorList>
            <consortium name="The Broad Institute Genomics Platform"/>
            <consortium name="The Broad Institute Genome Sequencing Center for Infectious Disease"/>
            <person name="Wu L."/>
            <person name="Ma J."/>
        </authorList>
    </citation>
    <scope>NUCLEOTIDE SEQUENCE [LARGE SCALE GENOMIC DNA]</scope>
    <source>
        <strain evidence="13">JCM 17630</strain>
    </source>
</reference>
<protein>
    <recommendedName>
        <fullName evidence="2">histidine kinase</fullName>
        <ecNumber evidence="2">2.7.13.3</ecNumber>
    </recommendedName>
</protein>
<organism evidence="12 13">
    <name type="scientific">Postechiella marina</name>
    <dbReference type="NCBI Taxonomy" id="943941"/>
    <lineage>
        <taxon>Bacteria</taxon>
        <taxon>Pseudomonadati</taxon>
        <taxon>Bacteroidota</taxon>
        <taxon>Flavobacteriia</taxon>
        <taxon>Flavobacteriales</taxon>
        <taxon>Flavobacteriaceae</taxon>
        <taxon>Postechiella</taxon>
    </lineage>
</organism>